<sequence length="60" mass="7313">MPLPESRKRANKKWDDENKERKRYIVKRSTAKSFIKNYANQEDLDNLKQLIAYREDQLTK</sequence>
<dbReference type="EMBL" id="QUAM01000006">
    <property type="protein sequence ID" value="TPR12788.1"/>
    <property type="molecule type" value="Genomic_DNA"/>
</dbReference>
<proteinExistence type="predicted"/>
<dbReference type="Proteomes" id="UP000767392">
    <property type="component" value="Unassembled WGS sequence"/>
</dbReference>
<organism evidence="1 2">
    <name type="scientific">Apilactobacillus timberlakei</name>
    <dbReference type="NCBI Taxonomy" id="2008380"/>
    <lineage>
        <taxon>Bacteria</taxon>
        <taxon>Bacillati</taxon>
        <taxon>Bacillota</taxon>
        <taxon>Bacilli</taxon>
        <taxon>Lactobacillales</taxon>
        <taxon>Lactobacillaceae</taxon>
        <taxon>Apilactobacillus</taxon>
    </lineage>
</organism>
<evidence type="ECO:0000313" key="2">
    <source>
        <dbReference type="Proteomes" id="UP000767392"/>
    </source>
</evidence>
<evidence type="ECO:0000313" key="1">
    <source>
        <dbReference type="EMBL" id="TPR12788.1"/>
    </source>
</evidence>
<reference evidence="1 2" key="1">
    <citation type="submission" date="2018-08" db="EMBL/GenBank/DDBJ databases">
        <title>Comparative genomics of wild bee and flower associated Lactobacillus reveals potential adaptation to the bee host.</title>
        <authorList>
            <person name="Vuong H.Q."/>
            <person name="Mcfrederick Q.S."/>
        </authorList>
    </citation>
    <scope>NUCLEOTIDE SEQUENCE [LARGE SCALE GENOMIC DNA]</scope>
    <source>
        <strain evidence="1 2">HV_04</strain>
    </source>
</reference>
<evidence type="ECO:0008006" key="3">
    <source>
        <dbReference type="Google" id="ProtNLM"/>
    </source>
</evidence>
<dbReference type="RefSeq" id="WP_105988510.1">
    <property type="nucleotide sequence ID" value="NZ_POST01000009.1"/>
</dbReference>
<name>A0ABY2YVP0_9LACO</name>
<protein>
    <recommendedName>
        <fullName evidence="3">Phage protein</fullName>
    </recommendedName>
</protein>
<accession>A0ABY2YVP0</accession>
<keyword evidence="2" id="KW-1185">Reference proteome</keyword>
<gene>
    <name evidence="1" type="ORF">DY048_07195</name>
</gene>
<comment type="caution">
    <text evidence="1">The sequence shown here is derived from an EMBL/GenBank/DDBJ whole genome shotgun (WGS) entry which is preliminary data.</text>
</comment>